<dbReference type="PANTHER" id="PTHR35848:SF6">
    <property type="entry name" value="CUPIN TYPE-2 DOMAIN-CONTAINING PROTEIN"/>
    <property type="match status" value="1"/>
</dbReference>
<evidence type="ECO:0000313" key="3">
    <source>
        <dbReference type="EMBL" id="AWB09740.1"/>
    </source>
</evidence>
<evidence type="ECO:0000256" key="1">
    <source>
        <dbReference type="ARBA" id="ARBA00022723"/>
    </source>
</evidence>
<dbReference type="RefSeq" id="WP_108308449.1">
    <property type="nucleotide sequence ID" value="NZ_CP020921.1"/>
</dbReference>
<keyword evidence="1" id="KW-0479">Metal-binding</keyword>
<dbReference type="PANTHER" id="PTHR35848">
    <property type="entry name" value="OXALATE-BINDING PROTEIN"/>
    <property type="match status" value="1"/>
</dbReference>
<dbReference type="GO" id="GO:0016853">
    <property type="term" value="F:isomerase activity"/>
    <property type="evidence" value="ECO:0007669"/>
    <property type="project" value="UniProtKB-KW"/>
</dbReference>
<dbReference type="AlphaFoldDB" id="A0A2R4VZ72"/>
<dbReference type="InterPro" id="IPR014710">
    <property type="entry name" value="RmlC-like_jellyroll"/>
</dbReference>
<dbReference type="EMBL" id="CP020921">
    <property type="protein sequence ID" value="AWB09740.1"/>
    <property type="molecule type" value="Genomic_DNA"/>
</dbReference>
<organism evidence="3 4">
    <name type="scientific">Thermodesulfobium acidiphilum</name>
    <dbReference type="NCBI Taxonomy" id="1794699"/>
    <lineage>
        <taxon>Bacteria</taxon>
        <taxon>Pseudomonadati</taxon>
        <taxon>Thermodesulfobiota</taxon>
        <taxon>Thermodesulfobiia</taxon>
        <taxon>Thermodesulfobiales</taxon>
        <taxon>Thermodesulfobiaceae</taxon>
        <taxon>Thermodesulfobium</taxon>
    </lineage>
</organism>
<proteinExistence type="predicted"/>
<dbReference type="OrthoDB" id="9797047at2"/>
<protein>
    <submittedName>
        <fullName evidence="3">Mannose-6-phosphate isomerase, cupin superfamily</fullName>
    </submittedName>
</protein>
<dbReference type="SUPFAM" id="SSF51182">
    <property type="entry name" value="RmlC-like cupins"/>
    <property type="match status" value="1"/>
</dbReference>
<dbReference type="KEGG" id="taci:TDSAC_0364"/>
<evidence type="ECO:0000259" key="2">
    <source>
        <dbReference type="Pfam" id="PF07883"/>
    </source>
</evidence>
<keyword evidence="4" id="KW-1185">Reference proteome</keyword>
<dbReference type="InterPro" id="IPR011051">
    <property type="entry name" value="RmlC_Cupin_sf"/>
</dbReference>
<dbReference type="CDD" id="cd02221">
    <property type="entry name" value="cupin_TM1287-like"/>
    <property type="match status" value="1"/>
</dbReference>
<accession>A0A2R4VZ72</accession>
<dbReference type="Proteomes" id="UP000244792">
    <property type="component" value="Chromosome"/>
</dbReference>
<keyword evidence="3" id="KW-0413">Isomerase</keyword>
<gene>
    <name evidence="3" type="ORF">TDSAC_0364</name>
</gene>
<feature type="domain" description="Cupin type-2" evidence="2">
    <location>
        <begin position="46"/>
        <end position="110"/>
    </location>
</feature>
<name>A0A2R4VZ72_THEAF</name>
<sequence>MVKKFNTLERVKRLDPIGGKGELESIALLSPEEFKGKGRMFAHNFLKPGSTIGLHTHKGDFEIYYILSGEGIFVDNDREVQVSKGDVLITYDGESHSLKNTGDKDIEFLACIIYS</sequence>
<reference evidence="3 4" key="1">
    <citation type="submission" date="2017-04" db="EMBL/GenBank/DDBJ databases">
        <title>Genomic insights into metabolism of Thermodesulfobium acidiphilum.</title>
        <authorList>
            <person name="Toshchakov S.V."/>
            <person name="Frolov E.N."/>
            <person name="Kublanov I.V."/>
            <person name="Samarov N.I."/>
            <person name="Novikov A."/>
            <person name="Lebedinsky A.V."/>
            <person name="Bonch-Osmolovskaya E.A."/>
            <person name="Chernyh N.A."/>
        </authorList>
    </citation>
    <scope>NUCLEOTIDE SEQUENCE [LARGE SCALE GENOMIC DNA]</scope>
    <source>
        <strain evidence="3 4">3127-1</strain>
    </source>
</reference>
<dbReference type="Pfam" id="PF07883">
    <property type="entry name" value="Cupin_2"/>
    <property type="match status" value="1"/>
</dbReference>
<dbReference type="InterPro" id="IPR051610">
    <property type="entry name" value="GPI/OXD"/>
</dbReference>
<dbReference type="InterPro" id="IPR013096">
    <property type="entry name" value="Cupin_2"/>
</dbReference>
<dbReference type="Gene3D" id="2.60.120.10">
    <property type="entry name" value="Jelly Rolls"/>
    <property type="match status" value="1"/>
</dbReference>
<dbReference type="GO" id="GO:0046872">
    <property type="term" value="F:metal ion binding"/>
    <property type="evidence" value="ECO:0007669"/>
    <property type="project" value="UniProtKB-KW"/>
</dbReference>
<evidence type="ECO:0000313" key="4">
    <source>
        <dbReference type="Proteomes" id="UP000244792"/>
    </source>
</evidence>